<reference evidence="1 2" key="1">
    <citation type="submission" date="2020-02" db="EMBL/GenBank/DDBJ databases">
        <authorList>
            <person name="Kim M.K."/>
        </authorList>
    </citation>
    <scope>NUCLEOTIDE SEQUENCE [LARGE SCALE GENOMIC DNA]</scope>
    <source>
        <strain evidence="1 2">17J57-3</strain>
    </source>
</reference>
<sequence>MTAQREDIEERLRFIDRTIVHAARACQADGRVPSDLKHCVDELEHYASEAKQAWHALDVPRTRRTVENLARLSDHAQSAFREDDDMDHVLKSAVILTHIEVSALRYQLA</sequence>
<evidence type="ECO:0000313" key="1">
    <source>
        <dbReference type="EMBL" id="NEX64289.1"/>
    </source>
</evidence>
<gene>
    <name evidence="1" type="ORF">G3574_24665</name>
</gene>
<dbReference type="RefSeq" id="WP_163968224.1">
    <property type="nucleotide sequence ID" value="NZ_JAAIVB010000079.1"/>
</dbReference>
<protein>
    <submittedName>
        <fullName evidence="1">Uncharacterized protein</fullName>
    </submittedName>
</protein>
<name>A0A6B3SZN0_9BURK</name>
<proteinExistence type="predicted"/>
<dbReference type="EMBL" id="JAAIVB010000079">
    <property type="protein sequence ID" value="NEX64289.1"/>
    <property type="molecule type" value="Genomic_DNA"/>
</dbReference>
<accession>A0A6B3SZN0</accession>
<dbReference type="Proteomes" id="UP000482155">
    <property type="component" value="Unassembled WGS sequence"/>
</dbReference>
<evidence type="ECO:0000313" key="2">
    <source>
        <dbReference type="Proteomes" id="UP000482155"/>
    </source>
</evidence>
<organism evidence="1 2">
    <name type="scientific">Noviherbaspirillum galbum</name>
    <dbReference type="NCBI Taxonomy" id="2709383"/>
    <lineage>
        <taxon>Bacteria</taxon>
        <taxon>Pseudomonadati</taxon>
        <taxon>Pseudomonadota</taxon>
        <taxon>Betaproteobacteria</taxon>
        <taxon>Burkholderiales</taxon>
        <taxon>Oxalobacteraceae</taxon>
        <taxon>Noviherbaspirillum</taxon>
    </lineage>
</organism>
<keyword evidence="2" id="KW-1185">Reference proteome</keyword>
<dbReference type="AlphaFoldDB" id="A0A6B3SZN0"/>
<comment type="caution">
    <text evidence="1">The sequence shown here is derived from an EMBL/GenBank/DDBJ whole genome shotgun (WGS) entry which is preliminary data.</text>
</comment>